<protein>
    <submittedName>
        <fullName evidence="1">Uncharacterized protein</fullName>
    </submittedName>
</protein>
<keyword evidence="2" id="KW-1185">Reference proteome</keyword>
<name>A0A843UYJ8_COLES</name>
<gene>
    <name evidence="1" type="ORF">Taro_017158</name>
</gene>
<evidence type="ECO:0000313" key="2">
    <source>
        <dbReference type="Proteomes" id="UP000652761"/>
    </source>
</evidence>
<dbReference type="Proteomes" id="UP000652761">
    <property type="component" value="Unassembled WGS sequence"/>
</dbReference>
<comment type="caution">
    <text evidence="1">The sequence shown here is derived from an EMBL/GenBank/DDBJ whole genome shotgun (WGS) entry which is preliminary data.</text>
</comment>
<accession>A0A843UYJ8</accession>
<organism evidence="1 2">
    <name type="scientific">Colocasia esculenta</name>
    <name type="common">Wild taro</name>
    <name type="synonym">Arum esculentum</name>
    <dbReference type="NCBI Taxonomy" id="4460"/>
    <lineage>
        <taxon>Eukaryota</taxon>
        <taxon>Viridiplantae</taxon>
        <taxon>Streptophyta</taxon>
        <taxon>Embryophyta</taxon>
        <taxon>Tracheophyta</taxon>
        <taxon>Spermatophyta</taxon>
        <taxon>Magnoliopsida</taxon>
        <taxon>Liliopsida</taxon>
        <taxon>Araceae</taxon>
        <taxon>Aroideae</taxon>
        <taxon>Colocasieae</taxon>
        <taxon>Colocasia</taxon>
    </lineage>
</organism>
<sequence>MVSTQSACVSTQSASLHNFITVVSTQFASDVDTSKCVDTQADCVNTTGYWLQNRLLEGTVSVDTQADCVDTTGYCFLHYLLNSYTVSTQHPHVSTPLTLLCSECRGCVDTLDILCRHNFDKIM</sequence>
<dbReference type="EMBL" id="NMUH01000777">
    <property type="protein sequence ID" value="MQL84649.1"/>
    <property type="molecule type" value="Genomic_DNA"/>
</dbReference>
<reference evidence="1" key="1">
    <citation type="submission" date="2017-07" db="EMBL/GenBank/DDBJ databases">
        <title>Taro Niue Genome Assembly and Annotation.</title>
        <authorList>
            <person name="Atibalentja N."/>
            <person name="Keating K."/>
            <person name="Fields C.J."/>
        </authorList>
    </citation>
    <scope>NUCLEOTIDE SEQUENCE</scope>
    <source>
        <strain evidence="1">Niue_2</strain>
        <tissue evidence="1">Leaf</tissue>
    </source>
</reference>
<evidence type="ECO:0000313" key="1">
    <source>
        <dbReference type="EMBL" id="MQL84649.1"/>
    </source>
</evidence>
<proteinExistence type="predicted"/>
<dbReference type="AlphaFoldDB" id="A0A843UYJ8"/>